<proteinExistence type="predicted"/>
<reference evidence="2" key="1">
    <citation type="journal article" date="2019" name="Int. J. Syst. Evol. Microbiol.">
        <title>The Global Catalogue of Microorganisms (GCM) 10K type strain sequencing project: providing services to taxonomists for standard genome sequencing and annotation.</title>
        <authorList>
            <consortium name="The Broad Institute Genomics Platform"/>
            <consortium name="The Broad Institute Genome Sequencing Center for Infectious Disease"/>
            <person name="Wu L."/>
            <person name="Ma J."/>
        </authorList>
    </citation>
    <scope>NUCLEOTIDE SEQUENCE [LARGE SCALE GENOMIC DNA]</scope>
    <source>
        <strain evidence="2">JCM 18720</strain>
    </source>
</reference>
<name>A0ABP9RTC8_9GAMM</name>
<comment type="caution">
    <text evidence="1">The sequence shown here is derived from an EMBL/GenBank/DDBJ whole genome shotgun (WGS) entry which is preliminary data.</text>
</comment>
<evidence type="ECO:0000313" key="2">
    <source>
        <dbReference type="Proteomes" id="UP001501600"/>
    </source>
</evidence>
<keyword evidence="2" id="KW-1185">Reference proteome</keyword>
<dbReference type="RefSeq" id="WP_345315272.1">
    <property type="nucleotide sequence ID" value="NZ_BAABLF010000004.1"/>
</dbReference>
<sequence length="149" mass="16732">MSLMRNLRTQWSSNDLAEALITLFQRCPPIVDLFVGATPMDQVAHKIATIVQAQAPELVRESPVEPAHALPILATAVQAVVLKSLQGEQLLQAEYLILPLTRTLVDSLDTANLPAAQQRLAEGILRLYRQWEEASRQQRSTQRNMMQHQ</sequence>
<accession>A0ABP9RTC8</accession>
<evidence type="ECO:0000313" key="1">
    <source>
        <dbReference type="EMBL" id="GAA5186805.1"/>
    </source>
</evidence>
<gene>
    <name evidence="1" type="ORF">GCM10025772_03050</name>
</gene>
<dbReference type="Proteomes" id="UP001501600">
    <property type="component" value="Unassembled WGS sequence"/>
</dbReference>
<organism evidence="1 2">
    <name type="scientific">Ferrimonas gelatinilytica</name>
    <dbReference type="NCBI Taxonomy" id="1255257"/>
    <lineage>
        <taxon>Bacteria</taxon>
        <taxon>Pseudomonadati</taxon>
        <taxon>Pseudomonadota</taxon>
        <taxon>Gammaproteobacteria</taxon>
        <taxon>Alteromonadales</taxon>
        <taxon>Ferrimonadaceae</taxon>
        <taxon>Ferrimonas</taxon>
    </lineage>
</organism>
<protein>
    <submittedName>
        <fullName evidence="1">Uncharacterized protein</fullName>
    </submittedName>
</protein>
<dbReference type="EMBL" id="BAABLF010000004">
    <property type="protein sequence ID" value="GAA5186805.1"/>
    <property type="molecule type" value="Genomic_DNA"/>
</dbReference>